<organism evidence="1 2">
    <name type="scientific">Amanita muscaria (strain Koide BX008)</name>
    <dbReference type="NCBI Taxonomy" id="946122"/>
    <lineage>
        <taxon>Eukaryota</taxon>
        <taxon>Fungi</taxon>
        <taxon>Dikarya</taxon>
        <taxon>Basidiomycota</taxon>
        <taxon>Agaricomycotina</taxon>
        <taxon>Agaricomycetes</taxon>
        <taxon>Agaricomycetidae</taxon>
        <taxon>Agaricales</taxon>
        <taxon>Pluteineae</taxon>
        <taxon>Amanitaceae</taxon>
        <taxon>Amanita</taxon>
    </lineage>
</organism>
<evidence type="ECO:0000313" key="1">
    <source>
        <dbReference type="EMBL" id="KIL61901.1"/>
    </source>
</evidence>
<dbReference type="STRING" id="946122.A0A0C2WYH6"/>
<reference evidence="1 2" key="1">
    <citation type="submission" date="2014-04" db="EMBL/GenBank/DDBJ databases">
        <title>Evolutionary Origins and Diversification of the Mycorrhizal Mutualists.</title>
        <authorList>
            <consortium name="DOE Joint Genome Institute"/>
            <consortium name="Mycorrhizal Genomics Consortium"/>
            <person name="Kohler A."/>
            <person name="Kuo A."/>
            <person name="Nagy L.G."/>
            <person name="Floudas D."/>
            <person name="Copeland A."/>
            <person name="Barry K.W."/>
            <person name="Cichocki N."/>
            <person name="Veneault-Fourrey C."/>
            <person name="LaButti K."/>
            <person name="Lindquist E.A."/>
            <person name="Lipzen A."/>
            <person name="Lundell T."/>
            <person name="Morin E."/>
            <person name="Murat C."/>
            <person name="Riley R."/>
            <person name="Ohm R."/>
            <person name="Sun H."/>
            <person name="Tunlid A."/>
            <person name="Henrissat B."/>
            <person name="Grigoriev I.V."/>
            <person name="Hibbett D.S."/>
            <person name="Martin F."/>
        </authorList>
    </citation>
    <scope>NUCLEOTIDE SEQUENCE [LARGE SCALE GENOMIC DNA]</scope>
    <source>
        <strain evidence="1 2">Koide BX008</strain>
    </source>
</reference>
<name>A0A0C2WYH6_AMAMK</name>
<dbReference type="InParanoid" id="A0A0C2WYH6"/>
<proteinExistence type="predicted"/>
<protein>
    <submittedName>
        <fullName evidence="1">Uncharacterized protein</fullName>
    </submittedName>
</protein>
<evidence type="ECO:0000313" key="2">
    <source>
        <dbReference type="Proteomes" id="UP000054549"/>
    </source>
</evidence>
<dbReference type="HOGENOM" id="CLU_1948306_0_0_1"/>
<sequence length="129" mass="15189">MPIHDSRELCKLYILIDNSHSWIFQIPIPHFASGFELMVRVVSRTSEELRLLNHMNHPSHRPDPWNPAPYLLCTLDRDEADIYACFEELTPYDQPPFRTVAHYLDFFRQLLEVAFIGSHVHPSEPYLNT</sequence>
<dbReference type="AlphaFoldDB" id="A0A0C2WYH6"/>
<keyword evidence="2" id="KW-1185">Reference proteome</keyword>
<gene>
    <name evidence="1" type="ORF">M378DRAFT_166377</name>
</gene>
<dbReference type="EMBL" id="KN818278">
    <property type="protein sequence ID" value="KIL61901.1"/>
    <property type="molecule type" value="Genomic_DNA"/>
</dbReference>
<dbReference type="Proteomes" id="UP000054549">
    <property type="component" value="Unassembled WGS sequence"/>
</dbReference>
<dbReference type="OrthoDB" id="3260792at2759"/>
<accession>A0A0C2WYH6</accession>